<feature type="non-terminal residue" evidence="2">
    <location>
        <position position="66"/>
    </location>
</feature>
<proteinExistence type="predicted"/>
<protein>
    <submittedName>
        <fullName evidence="2">Uncharacterized protein</fullName>
    </submittedName>
</protein>
<organism evidence="2 3">
    <name type="scientific">Hypothenemus hampei</name>
    <name type="common">Coffee berry borer</name>
    <dbReference type="NCBI Taxonomy" id="57062"/>
    <lineage>
        <taxon>Eukaryota</taxon>
        <taxon>Metazoa</taxon>
        <taxon>Ecdysozoa</taxon>
        <taxon>Arthropoda</taxon>
        <taxon>Hexapoda</taxon>
        <taxon>Insecta</taxon>
        <taxon>Pterygota</taxon>
        <taxon>Neoptera</taxon>
        <taxon>Endopterygota</taxon>
        <taxon>Coleoptera</taxon>
        <taxon>Polyphaga</taxon>
        <taxon>Cucujiformia</taxon>
        <taxon>Curculionidae</taxon>
        <taxon>Scolytinae</taxon>
        <taxon>Hypothenemus</taxon>
    </lineage>
</organism>
<sequence>MMRYIIYITPFRAVDENSHHPHHHHTSSIIIRGTVNSKLDGASGPKTTTHADSLECSSFRKPQTMK</sequence>
<dbReference type="EMBL" id="JBDJPC010000004">
    <property type="protein sequence ID" value="KAL1505641.1"/>
    <property type="molecule type" value="Genomic_DNA"/>
</dbReference>
<reference evidence="2 3" key="1">
    <citation type="submission" date="2024-05" db="EMBL/GenBank/DDBJ databases">
        <title>Genetic variation in Jamaican populations of the coffee berry borer (Hypothenemus hampei).</title>
        <authorList>
            <person name="Errbii M."/>
            <person name="Myrie A."/>
        </authorList>
    </citation>
    <scope>NUCLEOTIDE SEQUENCE [LARGE SCALE GENOMIC DNA]</scope>
    <source>
        <strain evidence="2">JA-Hopewell-2020-01-JO</strain>
        <tissue evidence="2">Whole body</tissue>
    </source>
</reference>
<feature type="region of interest" description="Disordered" evidence="1">
    <location>
        <begin position="16"/>
        <end position="66"/>
    </location>
</feature>
<accession>A0ABD1EX73</accession>
<gene>
    <name evidence="2" type="ORF">ABEB36_005160</name>
</gene>
<dbReference type="AlphaFoldDB" id="A0ABD1EX73"/>
<evidence type="ECO:0000256" key="1">
    <source>
        <dbReference type="SAM" id="MobiDB-lite"/>
    </source>
</evidence>
<dbReference type="Proteomes" id="UP001566132">
    <property type="component" value="Unassembled WGS sequence"/>
</dbReference>
<name>A0ABD1EX73_HYPHA</name>
<evidence type="ECO:0000313" key="3">
    <source>
        <dbReference type="Proteomes" id="UP001566132"/>
    </source>
</evidence>
<keyword evidence="3" id="KW-1185">Reference proteome</keyword>
<evidence type="ECO:0000313" key="2">
    <source>
        <dbReference type="EMBL" id="KAL1505641.1"/>
    </source>
</evidence>
<comment type="caution">
    <text evidence="2">The sequence shown here is derived from an EMBL/GenBank/DDBJ whole genome shotgun (WGS) entry which is preliminary data.</text>
</comment>